<sequence length="399" mass="46262">MSLQVKFLLWGGLFLLYRLGYSQKSISPDSAIQIALINHPQIKVSNLQVEQQQLLKGSTLQFYNTELLFEAPQGDELRPGILQAIDFPTVYMQQYKTQQANVNLMKADRAVNTNLIKYNVRNTYISYQYWRERFQILKNQDSILRGLLKINEVRYNVGQISILEKISGEAKYKGIELQLLQASAEFRNSRKQFLLAIGTPEDTSIVPDRTIEKFPPLILNTSSTENITNNPVYHYYQRQQDLSKRLLKLERARRMPGLIVGYLNQGDEHTSFKYRLRFGVTLPIFYWGYHSRIKAANKGIEIAENQLILGKYKLNGEYVQAVSRYRQFTQELNYYESAGLLEAAQTLKSASESYRLGSITYYVYLLNIEQAFSIELNHLEALKNYNQSITHLNYLLGDI</sequence>
<evidence type="ECO:0000313" key="6">
    <source>
        <dbReference type="EMBL" id="GAL84170.1"/>
    </source>
</evidence>
<dbReference type="Gene3D" id="1.20.1600.10">
    <property type="entry name" value="Outer membrane efflux proteins (OEP)"/>
    <property type="match status" value="1"/>
</dbReference>
<dbReference type="InterPro" id="IPR051906">
    <property type="entry name" value="TolC-like"/>
</dbReference>
<dbReference type="GO" id="GO:0015288">
    <property type="term" value="F:porin activity"/>
    <property type="evidence" value="ECO:0007669"/>
    <property type="project" value="TreeGrafter"/>
</dbReference>
<dbReference type="Proteomes" id="UP000030185">
    <property type="component" value="Unassembled WGS sequence"/>
</dbReference>
<keyword evidence="3" id="KW-0812">Transmembrane</keyword>
<dbReference type="STRING" id="153721.MYP_1398"/>
<dbReference type="GO" id="GO:0009279">
    <property type="term" value="C:cell outer membrane"/>
    <property type="evidence" value="ECO:0007669"/>
    <property type="project" value="UniProtKB-SubCell"/>
</dbReference>
<dbReference type="eggNOG" id="COG1538">
    <property type="taxonomic scope" value="Bacteria"/>
</dbReference>
<dbReference type="RefSeq" id="WP_045460297.1">
    <property type="nucleotide sequence ID" value="NZ_BBLT01000002.1"/>
</dbReference>
<dbReference type="GO" id="GO:1990281">
    <property type="term" value="C:efflux pump complex"/>
    <property type="evidence" value="ECO:0007669"/>
    <property type="project" value="TreeGrafter"/>
</dbReference>
<dbReference type="OrthoDB" id="1522622at2"/>
<keyword evidence="2" id="KW-1134">Transmembrane beta strand</keyword>
<comment type="subcellular location">
    <subcellularLocation>
        <location evidence="1">Cell outer membrane</location>
    </subcellularLocation>
</comment>
<name>A0A098LB77_9BACT</name>
<evidence type="ECO:0000256" key="5">
    <source>
        <dbReference type="ARBA" id="ARBA00023237"/>
    </source>
</evidence>
<dbReference type="SUPFAM" id="SSF56954">
    <property type="entry name" value="Outer membrane efflux proteins (OEP)"/>
    <property type="match status" value="1"/>
</dbReference>
<evidence type="ECO:0000256" key="1">
    <source>
        <dbReference type="ARBA" id="ARBA00004442"/>
    </source>
</evidence>
<keyword evidence="4" id="KW-0472">Membrane</keyword>
<evidence type="ECO:0000256" key="3">
    <source>
        <dbReference type="ARBA" id="ARBA00022692"/>
    </source>
</evidence>
<accession>A0A098LB77</accession>
<dbReference type="GO" id="GO:0015562">
    <property type="term" value="F:efflux transmembrane transporter activity"/>
    <property type="evidence" value="ECO:0007669"/>
    <property type="project" value="InterPro"/>
</dbReference>
<evidence type="ECO:0008006" key="8">
    <source>
        <dbReference type="Google" id="ProtNLM"/>
    </source>
</evidence>
<keyword evidence="7" id="KW-1185">Reference proteome</keyword>
<evidence type="ECO:0000256" key="2">
    <source>
        <dbReference type="ARBA" id="ARBA00022452"/>
    </source>
</evidence>
<evidence type="ECO:0000256" key="4">
    <source>
        <dbReference type="ARBA" id="ARBA00023136"/>
    </source>
</evidence>
<protein>
    <recommendedName>
        <fullName evidence="8">Outer membrane efflux protein</fullName>
    </recommendedName>
</protein>
<dbReference type="EMBL" id="BBLT01000002">
    <property type="protein sequence ID" value="GAL84170.1"/>
    <property type="molecule type" value="Genomic_DNA"/>
</dbReference>
<evidence type="ECO:0000313" key="7">
    <source>
        <dbReference type="Proteomes" id="UP000030185"/>
    </source>
</evidence>
<reference evidence="6 7" key="1">
    <citation type="submission" date="2014-09" db="EMBL/GenBank/DDBJ databases">
        <title>Sporocytophaga myxococcoides PG-01 genome sequencing.</title>
        <authorList>
            <person name="Liu L."/>
            <person name="Gao P.J."/>
            <person name="Chen G.J."/>
            <person name="Wang L.S."/>
        </authorList>
    </citation>
    <scope>NUCLEOTIDE SEQUENCE [LARGE SCALE GENOMIC DNA]</scope>
    <source>
        <strain evidence="6 7">PG-01</strain>
    </source>
</reference>
<comment type="caution">
    <text evidence="6">The sequence shown here is derived from an EMBL/GenBank/DDBJ whole genome shotgun (WGS) entry which is preliminary data.</text>
</comment>
<keyword evidence="5" id="KW-0998">Cell outer membrane</keyword>
<dbReference type="AlphaFoldDB" id="A0A098LB77"/>
<proteinExistence type="predicted"/>
<dbReference type="PANTHER" id="PTHR30026:SF20">
    <property type="entry name" value="OUTER MEMBRANE PROTEIN TOLC"/>
    <property type="match status" value="1"/>
</dbReference>
<dbReference type="PANTHER" id="PTHR30026">
    <property type="entry name" value="OUTER MEMBRANE PROTEIN TOLC"/>
    <property type="match status" value="1"/>
</dbReference>
<organism evidence="6 7">
    <name type="scientific">Sporocytophaga myxococcoides</name>
    <dbReference type="NCBI Taxonomy" id="153721"/>
    <lineage>
        <taxon>Bacteria</taxon>
        <taxon>Pseudomonadati</taxon>
        <taxon>Bacteroidota</taxon>
        <taxon>Cytophagia</taxon>
        <taxon>Cytophagales</taxon>
        <taxon>Cytophagaceae</taxon>
        <taxon>Sporocytophaga</taxon>
    </lineage>
</organism>
<gene>
    <name evidence="6" type="ORF">MYP_1398</name>
</gene>